<proteinExistence type="predicted"/>
<dbReference type="InterPro" id="IPR002885">
    <property type="entry name" value="PPR_rpt"/>
</dbReference>
<dbReference type="Pfam" id="PF01535">
    <property type="entry name" value="PPR"/>
    <property type="match status" value="1"/>
</dbReference>
<dbReference type="InterPro" id="IPR046960">
    <property type="entry name" value="PPR_At4g14850-like_plant"/>
</dbReference>
<dbReference type="Gene3D" id="1.25.40.10">
    <property type="entry name" value="Tetratricopeptide repeat domain"/>
    <property type="match status" value="1"/>
</dbReference>
<keyword evidence="3" id="KW-1185">Reference proteome</keyword>
<dbReference type="PANTHER" id="PTHR47926">
    <property type="entry name" value="PENTATRICOPEPTIDE REPEAT-CONTAINING PROTEIN"/>
    <property type="match status" value="1"/>
</dbReference>
<keyword evidence="1" id="KW-0677">Repeat</keyword>
<dbReference type="GO" id="GO:0003723">
    <property type="term" value="F:RNA binding"/>
    <property type="evidence" value="ECO:0007669"/>
    <property type="project" value="InterPro"/>
</dbReference>
<dbReference type="Proteomes" id="UP000237347">
    <property type="component" value="Unassembled WGS sequence"/>
</dbReference>
<accession>A0AAW0K6L4</accession>
<organism evidence="2 3">
    <name type="scientific">Quercus suber</name>
    <name type="common">Cork oak</name>
    <dbReference type="NCBI Taxonomy" id="58331"/>
    <lineage>
        <taxon>Eukaryota</taxon>
        <taxon>Viridiplantae</taxon>
        <taxon>Streptophyta</taxon>
        <taxon>Embryophyta</taxon>
        <taxon>Tracheophyta</taxon>
        <taxon>Spermatophyta</taxon>
        <taxon>Magnoliopsida</taxon>
        <taxon>eudicotyledons</taxon>
        <taxon>Gunneridae</taxon>
        <taxon>Pentapetalae</taxon>
        <taxon>rosids</taxon>
        <taxon>fabids</taxon>
        <taxon>Fagales</taxon>
        <taxon>Fagaceae</taxon>
        <taxon>Quercus</taxon>
    </lineage>
</organism>
<dbReference type="GO" id="GO:0009451">
    <property type="term" value="P:RNA modification"/>
    <property type="evidence" value="ECO:0007669"/>
    <property type="project" value="InterPro"/>
</dbReference>
<dbReference type="EMBL" id="PKMF04000387">
    <property type="protein sequence ID" value="KAK7834330.1"/>
    <property type="molecule type" value="Genomic_DNA"/>
</dbReference>
<dbReference type="InterPro" id="IPR011990">
    <property type="entry name" value="TPR-like_helical_dom_sf"/>
</dbReference>
<evidence type="ECO:0000256" key="1">
    <source>
        <dbReference type="ARBA" id="ARBA00022737"/>
    </source>
</evidence>
<evidence type="ECO:0000313" key="3">
    <source>
        <dbReference type="Proteomes" id="UP000237347"/>
    </source>
</evidence>
<dbReference type="PANTHER" id="PTHR47926:SF411">
    <property type="entry name" value="PENTATRICOPEPTIDE REPEAT-CONTAINING PROTEIN"/>
    <property type="match status" value="1"/>
</dbReference>
<evidence type="ECO:0000313" key="2">
    <source>
        <dbReference type="EMBL" id="KAK7834330.1"/>
    </source>
</evidence>
<comment type="caution">
    <text evidence="2">The sequence shown here is derived from an EMBL/GenBank/DDBJ whole genome shotgun (WGS) entry which is preliminary data.</text>
</comment>
<reference evidence="2 3" key="1">
    <citation type="journal article" date="2018" name="Sci. Data">
        <title>The draft genome sequence of cork oak.</title>
        <authorList>
            <person name="Ramos A.M."/>
            <person name="Usie A."/>
            <person name="Barbosa P."/>
            <person name="Barros P.M."/>
            <person name="Capote T."/>
            <person name="Chaves I."/>
            <person name="Simoes F."/>
            <person name="Abreu I."/>
            <person name="Carrasquinho I."/>
            <person name="Faro C."/>
            <person name="Guimaraes J.B."/>
            <person name="Mendonca D."/>
            <person name="Nobrega F."/>
            <person name="Rodrigues L."/>
            <person name="Saibo N.J.M."/>
            <person name="Varela M.C."/>
            <person name="Egas C."/>
            <person name="Matos J."/>
            <person name="Miguel C.M."/>
            <person name="Oliveira M.M."/>
            <person name="Ricardo C.P."/>
            <person name="Goncalves S."/>
        </authorList>
    </citation>
    <scope>NUCLEOTIDE SEQUENCE [LARGE SCALE GENOMIC DNA]</scope>
    <source>
        <strain evidence="3">cv. HL8</strain>
    </source>
</reference>
<protein>
    <submittedName>
        <fullName evidence="2">Pentatricopeptide repeat-containing protein</fullName>
    </submittedName>
</protein>
<sequence>MELDEEDGENNQALDLLKDMLQEAVKLNGVTITSAISACTTLKSLDKGLEIPSIAVKMGLINDVLVGNSLTDMHSKCGVLEAAWKVFDCHTALDLFDQMKKFGVRPKGATIEFIEEMPIEPDSFTGAALLTACRIHGNIGLAVRAGENMLDLEQSMREHFYAEV</sequence>
<name>A0AAW0K6L4_QUESU</name>
<gene>
    <name evidence="2" type="primary">DYW7_3</name>
    <name evidence="2" type="ORF">CFP56_024681</name>
</gene>
<dbReference type="AlphaFoldDB" id="A0AAW0K6L4"/>